<keyword evidence="2" id="KW-1185">Reference proteome</keyword>
<dbReference type="VEuPathDB" id="ToxoDB:CSUI_011370"/>
<evidence type="ECO:0000313" key="1">
    <source>
        <dbReference type="EMBL" id="PHJ14820.1"/>
    </source>
</evidence>
<sequence length="229" mass="25328">MPEVVRPPHRDDSSSSAVVRALLRQGIETRPLQGAETRSRELVNTRPRQAVDALEHLSIVAEAASKLSSHRRFTHSRIATAEEERMWTAMLEEEEGDRSRALRSAMDAVEKEETPTERQLSALLVSMLQADVTLMRMSRVFPDPLSRTMTSATNGLRHSPTCELASQLHRAWQTLGITKPTVVAVVQHVVSAVGKLTARERVVLFKGVIPDHLRGTDLPALASFTAEGL</sequence>
<dbReference type="RefSeq" id="XP_067916555.1">
    <property type="nucleotide sequence ID" value="XM_068071469.1"/>
</dbReference>
<protein>
    <submittedName>
        <fullName evidence="1">Uncharacterized protein</fullName>
    </submittedName>
</protein>
<gene>
    <name evidence="1" type="ORF">CSUI_011370</name>
</gene>
<dbReference type="Proteomes" id="UP000221165">
    <property type="component" value="Unassembled WGS sequence"/>
</dbReference>
<comment type="caution">
    <text evidence="1">The sequence shown here is derived from an EMBL/GenBank/DDBJ whole genome shotgun (WGS) entry which is preliminary data.</text>
</comment>
<feature type="non-terminal residue" evidence="1">
    <location>
        <position position="229"/>
    </location>
</feature>
<dbReference type="GeneID" id="94434680"/>
<dbReference type="AlphaFoldDB" id="A0A2C6JSQ4"/>
<name>A0A2C6JSQ4_9APIC</name>
<dbReference type="EMBL" id="MIGC01011091">
    <property type="protein sequence ID" value="PHJ14820.1"/>
    <property type="molecule type" value="Genomic_DNA"/>
</dbReference>
<proteinExistence type="predicted"/>
<organism evidence="1 2">
    <name type="scientific">Cystoisospora suis</name>
    <dbReference type="NCBI Taxonomy" id="483139"/>
    <lineage>
        <taxon>Eukaryota</taxon>
        <taxon>Sar</taxon>
        <taxon>Alveolata</taxon>
        <taxon>Apicomplexa</taxon>
        <taxon>Conoidasida</taxon>
        <taxon>Coccidia</taxon>
        <taxon>Eucoccidiorida</taxon>
        <taxon>Eimeriorina</taxon>
        <taxon>Sarcocystidae</taxon>
        <taxon>Cystoisospora</taxon>
    </lineage>
</organism>
<reference evidence="1 2" key="1">
    <citation type="journal article" date="2017" name="Int. J. Parasitol.">
        <title>The genome of the protozoan parasite Cystoisospora suis and a reverse vaccinology approach to identify vaccine candidates.</title>
        <authorList>
            <person name="Palmieri N."/>
            <person name="Shrestha A."/>
            <person name="Ruttkowski B."/>
            <person name="Beck T."/>
            <person name="Vogl C."/>
            <person name="Tomley F."/>
            <person name="Blake D.P."/>
            <person name="Joachim A."/>
        </authorList>
    </citation>
    <scope>NUCLEOTIDE SEQUENCE [LARGE SCALE GENOMIC DNA]</scope>
    <source>
        <strain evidence="1 2">Wien I</strain>
    </source>
</reference>
<accession>A0A2C6JSQ4</accession>
<evidence type="ECO:0000313" key="2">
    <source>
        <dbReference type="Proteomes" id="UP000221165"/>
    </source>
</evidence>